<comment type="caution">
    <text evidence="6">The sequence shown here is derived from an EMBL/GenBank/DDBJ whole genome shotgun (WGS) entry which is preliminary data.</text>
</comment>
<sequence length="174" mass="19147">MKIRKNLSLSLMIITLCFSVLAGCGGKSELVKLKIGEVTRSVFYAPEYVALSQNFFKDEGLDVELQTIPGGDKTMTALLSGAIDVALVGSETSIYVYQQGSDDPVINFAQLTQRDGTFLFARKADGAFNWDKVKGSTFLGQPKVILEIPYVMRHYSRTSTLIIEELVTSTTFIS</sequence>
<evidence type="ECO:0000256" key="1">
    <source>
        <dbReference type="ARBA" id="ARBA00004418"/>
    </source>
</evidence>
<dbReference type="Gene3D" id="3.40.190.10">
    <property type="entry name" value="Periplasmic binding protein-like II"/>
    <property type="match status" value="1"/>
</dbReference>
<feature type="domain" description="SsuA/THI5-like" evidence="5">
    <location>
        <begin position="45"/>
        <end position="127"/>
    </location>
</feature>
<organism evidence="6 7">
    <name type="scientific">Paenibacillus pseudetheri</name>
    <dbReference type="NCBI Taxonomy" id="2897682"/>
    <lineage>
        <taxon>Bacteria</taxon>
        <taxon>Bacillati</taxon>
        <taxon>Bacillota</taxon>
        <taxon>Bacilli</taxon>
        <taxon>Bacillales</taxon>
        <taxon>Paenibacillaceae</taxon>
        <taxon>Paenibacillus</taxon>
    </lineage>
</organism>
<proteinExistence type="inferred from homology"/>
<dbReference type="PANTHER" id="PTHR30024:SF47">
    <property type="entry name" value="TAURINE-BINDING PERIPLASMIC PROTEIN"/>
    <property type="match status" value="1"/>
</dbReference>
<comment type="similarity">
    <text evidence="2">Belongs to the bacterial solute-binding protein SsuA/TauA family.</text>
</comment>
<feature type="signal peptide" evidence="4">
    <location>
        <begin position="1"/>
        <end position="22"/>
    </location>
</feature>
<reference evidence="6" key="1">
    <citation type="submission" date="2021-12" db="EMBL/GenBank/DDBJ databases">
        <authorList>
            <person name="Criscuolo A."/>
        </authorList>
    </citation>
    <scope>NUCLEOTIDE SEQUENCE</scope>
    <source>
        <strain evidence="6">CIP111894</strain>
    </source>
</reference>
<dbReference type="PANTHER" id="PTHR30024">
    <property type="entry name" value="ALIPHATIC SULFONATES-BINDING PROTEIN-RELATED"/>
    <property type="match status" value="1"/>
</dbReference>
<dbReference type="InterPro" id="IPR015168">
    <property type="entry name" value="SsuA/THI5"/>
</dbReference>
<dbReference type="SUPFAM" id="SSF53850">
    <property type="entry name" value="Periplasmic binding protein-like II"/>
    <property type="match status" value="1"/>
</dbReference>
<comment type="subcellular location">
    <subcellularLocation>
        <location evidence="1">Periplasm</location>
    </subcellularLocation>
</comment>
<protein>
    <recommendedName>
        <fullName evidence="5">SsuA/THI5-like domain-containing protein</fullName>
    </recommendedName>
</protein>
<keyword evidence="7" id="KW-1185">Reference proteome</keyword>
<dbReference type="EMBL" id="CAKMAB010000072">
    <property type="protein sequence ID" value="CAH1059820.1"/>
    <property type="molecule type" value="Genomic_DNA"/>
</dbReference>
<keyword evidence="3 4" id="KW-0732">Signal</keyword>
<feature type="chain" id="PRO_5046772610" description="SsuA/THI5-like domain-containing protein" evidence="4">
    <location>
        <begin position="23"/>
        <end position="174"/>
    </location>
</feature>
<dbReference type="Proteomes" id="UP000838749">
    <property type="component" value="Unassembled WGS sequence"/>
</dbReference>
<evidence type="ECO:0000256" key="3">
    <source>
        <dbReference type="ARBA" id="ARBA00022729"/>
    </source>
</evidence>
<dbReference type="Pfam" id="PF09084">
    <property type="entry name" value="NMT1"/>
    <property type="match status" value="1"/>
</dbReference>
<evidence type="ECO:0000313" key="7">
    <source>
        <dbReference type="Proteomes" id="UP000838749"/>
    </source>
</evidence>
<evidence type="ECO:0000256" key="2">
    <source>
        <dbReference type="ARBA" id="ARBA00010742"/>
    </source>
</evidence>
<dbReference type="PROSITE" id="PS51257">
    <property type="entry name" value="PROKAR_LIPOPROTEIN"/>
    <property type="match status" value="1"/>
</dbReference>
<evidence type="ECO:0000259" key="5">
    <source>
        <dbReference type="Pfam" id="PF09084"/>
    </source>
</evidence>
<name>A0ABN8FUR1_9BACL</name>
<accession>A0ABN8FUR1</accession>
<evidence type="ECO:0000313" key="6">
    <source>
        <dbReference type="EMBL" id="CAH1059820.1"/>
    </source>
</evidence>
<evidence type="ECO:0000256" key="4">
    <source>
        <dbReference type="SAM" id="SignalP"/>
    </source>
</evidence>
<gene>
    <name evidence="6" type="ORF">PAECIP111894_06032</name>
</gene>